<protein>
    <submittedName>
        <fullName evidence="1">Hypp4967 protein</fullName>
    </submittedName>
</protein>
<name>A0A8K0ACJ1_BRALA</name>
<dbReference type="EMBL" id="OV696693">
    <property type="protein sequence ID" value="CAH1272850.1"/>
    <property type="molecule type" value="Genomic_DNA"/>
</dbReference>
<gene>
    <name evidence="1" type="primary">Hypp4967</name>
    <name evidence="1" type="ORF">BLAG_LOCUS24384</name>
</gene>
<evidence type="ECO:0000313" key="2">
    <source>
        <dbReference type="Proteomes" id="UP000838412"/>
    </source>
</evidence>
<dbReference type="Proteomes" id="UP000838412">
    <property type="component" value="Chromosome 8"/>
</dbReference>
<reference evidence="1" key="1">
    <citation type="submission" date="2022-01" db="EMBL/GenBank/DDBJ databases">
        <authorList>
            <person name="Braso-Vives M."/>
        </authorList>
    </citation>
    <scope>NUCLEOTIDE SEQUENCE</scope>
</reference>
<keyword evidence="2" id="KW-1185">Reference proteome</keyword>
<accession>A0A8K0ACJ1</accession>
<dbReference type="AlphaFoldDB" id="A0A8K0ACJ1"/>
<sequence>MSVRLATHELVTSRKHQTSVLLASHVGKLPGNTRRQYYWPLMRGKLPGNTRRQYYWPLMIRAGTWVLNPPSQGRDVGSDSTLLAALGGVGVLLLQYQTYPEGVLLLQYQTYPVGVLSLQYQSYPVGVLLLQYQT</sequence>
<organism evidence="1 2">
    <name type="scientific">Branchiostoma lanceolatum</name>
    <name type="common">Common lancelet</name>
    <name type="synonym">Amphioxus lanceolatum</name>
    <dbReference type="NCBI Taxonomy" id="7740"/>
    <lineage>
        <taxon>Eukaryota</taxon>
        <taxon>Metazoa</taxon>
        <taxon>Chordata</taxon>
        <taxon>Cephalochordata</taxon>
        <taxon>Leptocardii</taxon>
        <taxon>Amphioxiformes</taxon>
        <taxon>Branchiostomatidae</taxon>
        <taxon>Branchiostoma</taxon>
    </lineage>
</organism>
<evidence type="ECO:0000313" key="1">
    <source>
        <dbReference type="EMBL" id="CAH1272850.1"/>
    </source>
</evidence>
<proteinExistence type="predicted"/>